<gene>
    <name evidence="13" type="primary">xerD</name>
    <name evidence="10" type="synonym">xerC</name>
    <name evidence="13" type="ORF">GCM10010916_00890</name>
</gene>
<sequence>MEYRVYDSGYLLSGSIFERGKDTVMRLELQSFIRYLTTERGLSRNTLESYERDLSAFMNFAEAQGLRSVQDIQKHHIAKYFLHLKQLGRANATVSRCTVSIRSFFQQMTRQGRLLQDPSIYMEAPKLEKKLPQVLSIEETEQLLGSPQPETATGSRDRAMLEMLYATGIRVSELISLNKNDLNLQMGFVRCIGSGGKERIIPLGKLASNAISAYLEFGRPRLIRGEKAADTLFLNHLGSRMTRQGFWKIIKKYAREANITKDITPHTLRHSFAVHLLENGADLRSVQEMLGHSDIATTQIYMHVNKSRMKDVYERTHPRARMQ</sequence>
<organism evidence="13 14">
    <name type="scientific">Paenibacillus abyssi</name>
    <dbReference type="NCBI Taxonomy" id="1340531"/>
    <lineage>
        <taxon>Bacteria</taxon>
        <taxon>Bacillati</taxon>
        <taxon>Bacillota</taxon>
        <taxon>Bacilli</taxon>
        <taxon>Bacillales</taxon>
        <taxon>Paenibacillaceae</taxon>
        <taxon>Paenibacillus</taxon>
    </lineage>
</organism>
<name>A0A917CFK7_9BACL</name>
<accession>A0A917CFK7</accession>
<evidence type="ECO:0000259" key="11">
    <source>
        <dbReference type="PROSITE" id="PS51898"/>
    </source>
</evidence>
<dbReference type="SUPFAM" id="SSF56349">
    <property type="entry name" value="DNA breaking-rejoining enzymes"/>
    <property type="match status" value="1"/>
</dbReference>
<dbReference type="Pfam" id="PF00589">
    <property type="entry name" value="Phage_integrase"/>
    <property type="match status" value="1"/>
</dbReference>
<evidence type="ECO:0000313" key="14">
    <source>
        <dbReference type="Proteomes" id="UP000644756"/>
    </source>
</evidence>
<comment type="caution">
    <text evidence="10">Lacks conserved residue(s) required for the propagation of feature annotation.</text>
</comment>
<evidence type="ECO:0000259" key="12">
    <source>
        <dbReference type="PROSITE" id="PS51900"/>
    </source>
</evidence>
<dbReference type="NCBIfam" id="TIGR02225">
    <property type="entry name" value="recomb_XerD"/>
    <property type="match status" value="1"/>
</dbReference>
<evidence type="ECO:0000256" key="5">
    <source>
        <dbReference type="ARBA" id="ARBA00022829"/>
    </source>
</evidence>
<dbReference type="Gene3D" id="1.10.150.130">
    <property type="match status" value="1"/>
</dbReference>
<evidence type="ECO:0000256" key="4">
    <source>
        <dbReference type="ARBA" id="ARBA00022618"/>
    </source>
</evidence>
<dbReference type="GO" id="GO:0003677">
    <property type="term" value="F:DNA binding"/>
    <property type="evidence" value="ECO:0007669"/>
    <property type="project" value="UniProtKB-UniRule"/>
</dbReference>
<dbReference type="GO" id="GO:0009037">
    <property type="term" value="F:tyrosine-based site-specific recombinase activity"/>
    <property type="evidence" value="ECO:0007669"/>
    <property type="project" value="UniProtKB-UniRule"/>
</dbReference>
<dbReference type="InterPro" id="IPR004107">
    <property type="entry name" value="Integrase_SAM-like_N"/>
</dbReference>
<dbReference type="PANTHER" id="PTHR30349">
    <property type="entry name" value="PHAGE INTEGRASE-RELATED"/>
    <property type="match status" value="1"/>
</dbReference>
<evidence type="ECO:0000313" key="13">
    <source>
        <dbReference type="EMBL" id="GGF87376.1"/>
    </source>
</evidence>
<dbReference type="InterPro" id="IPR013762">
    <property type="entry name" value="Integrase-like_cat_sf"/>
</dbReference>
<dbReference type="InterPro" id="IPR044068">
    <property type="entry name" value="CB"/>
</dbReference>
<dbReference type="InterPro" id="IPR011932">
    <property type="entry name" value="Recomb_XerD"/>
</dbReference>
<evidence type="ECO:0000256" key="10">
    <source>
        <dbReference type="HAMAP-Rule" id="MF_01808"/>
    </source>
</evidence>
<comment type="subcellular location">
    <subcellularLocation>
        <location evidence="1 10">Cytoplasm</location>
    </subcellularLocation>
</comment>
<dbReference type="GO" id="GO:0007059">
    <property type="term" value="P:chromosome segregation"/>
    <property type="evidence" value="ECO:0007669"/>
    <property type="project" value="UniProtKB-UniRule"/>
</dbReference>
<keyword evidence="7 10" id="KW-0238">DNA-binding</keyword>
<comment type="caution">
    <text evidence="13">The sequence shown here is derived from an EMBL/GenBank/DDBJ whole genome shotgun (WGS) entry which is preliminary data.</text>
</comment>
<dbReference type="EMBL" id="BMGR01000001">
    <property type="protein sequence ID" value="GGF87376.1"/>
    <property type="molecule type" value="Genomic_DNA"/>
</dbReference>
<dbReference type="NCBIfam" id="NF001399">
    <property type="entry name" value="PRK00283.1"/>
    <property type="match status" value="1"/>
</dbReference>
<dbReference type="Proteomes" id="UP000644756">
    <property type="component" value="Unassembled WGS sequence"/>
</dbReference>
<evidence type="ECO:0000256" key="7">
    <source>
        <dbReference type="ARBA" id="ARBA00023125"/>
    </source>
</evidence>
<dbReference type="PROSITE" id="PS51898">
    <property type="entry name" value="TYR_RECOMBINASE"/>
    <property type="match status" value="1"/>
</dbReference>
<evidence type="ECO:0000256" key="3">
    <source>
        <dbReference type="ARBA" id="ARBA00022490"/>
    </source>
</evidence>
<comment type="similarity">
    <text evidence="2">Belongs to the 'phage' integrase family. XerD subfamily.</text>
</comment>
<evidence type="ECO:0000256" key="2">
    <source>
        <dbReference type="ARBA" id="ARBA00010450"/>
    </source>
</evidence>
<dbReference type="InterPro" id="IPR023009">
    <property type="entry name" value="Tyrosine_recombinase_XerC/XerD"/>
</dbReference>
<dbReference type="Pfam" id="PF02899">
    <property type="entry name" value="Phage_int_SAM_1"/>
    <property type="match status" value="1"/>
</dbReference>
<evidence type="ECO:0000256" key="6">
    <source>
        <dbReference type="ARBA" id="ARBA00022908"/>
    </source>
</evidence>
<dbReference type="PROSITE" id="PS51900">
    <property type="entry name" value="CB"/>
    <property type="match status" value="1"/>
</dbReference>
<proteinExistence type="inferred from homology"/>
<keyword evidence="4 10" id="KW-0132">Cell division</keyword>
<feature type="domain" description="Tyr recombinase" evidence="11">
    <location>
        <begin position="130"/>
        <end position="314"/>
    </location>
</feature>
<comment type="similarity">
    <text evidence="10">Belongs to the 'phage' integrase family. XerC subfamily.</text>
</comment>
<feature type="active site" description="O-(3'-phospho-DNA)-tyrosine intermediate" evidence="10">
    <location>
        <position position="301"/>
    </location>
</feature>
<feature type="active site" evidence="10">
    <location>
        <position position="292"/>
    </location>
</feature>
<reference evidence="13" key="1">
    <citation type="journal article" date="2014" name="Int. J. Syst. Evol. Microbiol.">
        <title>Complete genome sequence of Corynebacterium casei LMG S-19264T (=DSM 44701T), isolated from a smear-ripened cheese.</title>
        <authorList>
            <consortium name="US DOE Joint Genome Institute (JGI-PGF)"/>
            <person name="Walter F."/>
            <person name="Albersmeier A."/>
            <person name="Kalinowski J."/>
            <person name="Ruckert C."/>
        </authorList>
    </citation>
    <scope>NUCLEOTIDE SEQUENCE</scope>
    <source>
        <strain evidence="13">CGMCC 1.12987</strain>
    </source>
</reference>
<keyword evidence="5 10" id="KW-0159">Chromosome partition</keyword>
<dbReference type="GO" id="GO:0005737">
    <property type="term" value="C:cytoplasm"/>
    <property type="evidence" value="ECO:0007669"/>
    <property type="project" value="UniProtKB-SubCell"/>
</dbReference>
<dbReference type="InterPro" id="IPR002104">
    <property type="entry name" value="Integrase_catalytic"/>
</dbReference>
<evidence type="ECO:0000256" key="9">
    <source>
        <dbReference type="ARBA" id="ARBA00023306"/>
    </source>
</evidence>
<dbReference type="AlphaFoldDB" id="A0A917CFK7"/>
<dbReference type="GO" id="GO:0051301">
    <property type="term" value="P:cell division"/>
    <property type="evidence" value="ECO:0007669"/>
    <property type="project" value="UniProtKB-KW"/>
</dbReference>
<dbReference type="GO" id="GO:0006313">
    <property type="term" value="P:DNA transposition"/>
    <property type="evidence" value="ECO:0007669"/>
    <property type="project" value="UniProtKB-UniRule"/>
</dbReference>
<protein>
    <recommendedName>
        <fullName evidence="10">Tyrosine recombinase XerC</fullName>
    </recommendedName>
</protein>
<dbReference type="SUPFAM" id="SSF47823">
    <property type="entry name" value="lambda integrase-like, N-terminal domain"/>
    <property type="match status" value="1"/>
</dbReference>
<reference evidence="13" key="2">
    <citation type="submission" date="2020-09" db="EMBL/GenBank/DDBJ databases">
        <authorList>
            <person name="Sun Q."/>
            <person name="Zhou Y."/>
        </authorList>
    </citation>
    <scope>NUCLEOTIDE SEQUENCE</scope>
    <source>
        <strain evidence="13">CGMCC 1.12987</strain>
    </source>
</reference>
<dbReference type="InterPro" id="IPR050090">
    <property type="entry name" value="Tyrosine_recombinase_XerCD"/>
</dbReference>
<feature type="active site" evidence="10">
    <location>
        <position position="170"/>
    </location>
</feature>
<comment type="function">
    <text evidence="10">Site-specific tyrosine recombinase, which acts by catalyzing the cutting and rejoining of the recombining DNA molecules. The XerC-XerD complex is essential to convert dimers of the bacterial chromosome into monomers to permit their segregation at cell division. It also contributes to the segregational stability of plasmids.</text>
</comment>
<dbReference type="InterPro" id="IPR010998">
    <property type="entry name" value="Integrase_recombinase_N"/>
</dbReference>
<feature type="active site" evidence="10">
    <location>
        <position position="269"/>
    </location>
</feature>
<evidence type="ECO:0000256" key="8">
    <source>
        <dbReference type="ARBA" id="ARBA00023172"/>
    </source>
</evidence>
<keyword evidence="9 10" id="KW-0131">Cell cycle</keyword>
<feature type="domain" description="Core-binding (CB)" evidence="12">
    <location>
        <begin position="23"/>
        <end position="109"/>
    </location>
</feature>
<dbReference type="NCBIfam" id="NF040815">
    <property type="entry name" value="recomb_XerA_Arch"/>
    <property type="match status" value="1"/>
</dbReference>
<feature type="active site" evidence="10">
    <location>
        <position position="266"/>
    </location>
</feature>
<dbReference type="Gene3D" id="1.10.443.10">
    <property type="entry name" value="Intergrase catalytic core"/>
    <property type="match status" value="1"/>
</dbReference>
<keyword evidence="8 10" id="KW-0233">DNA recombination</keyword>
<dbReference type="PANTHER" id="PTHR30349:SF81">
    <property type="entry name" value="TYROSINE RECOMBINASE XERC"/>
    <property type="match status" value="1"/>
</dbReference>
<dbReference type="HAMAP" id="MF_01808">
    <property type="entry name" value="Recomb_XerC_XerD"/>
    <property type="match status" value="1"/>
</dbReference>
<dbReference type="CDD" id="cd00798">
    <property type="entry name" value="INT_XerDC_C"/>
    <property type="match status" value="1"/>
</dbReference>
<keyword evidence="6 10" id="KW-0229">DNA integration</keyword>
<comment type="subunit">
    <text evidence="10">Forms a cyclic heterotetrameric complex composed of two molecules of XerC and two molecules of XerD.</text>
</comment>
<evidence type="ECO:0000256" key="1">
    <source>
        <dbReference type="ARBA" id="ARBA00004496"/>
    </source>
</evidence>
<keyword evidence="14" id="KW-1185">Reference proteome</keyword>
<keyword evidence="3 10" id="KW-0963">Cytoplasm</keyword>
<dbReference type="InterPro" id="IPR011010">
    <property type="entry name" value="DNA_brk_join_enz"/>
</dbReference>